<organism evidence="8 9">
    <name type="scientific">Paenibacillus provencensis</name>
    <dbReference type="NCBI Taxonomy" id="441151"/>
    <lineage>
        <taxon>Bacteria</taxon>
        <taxon>Bacillati</taxon>
        <taxon>Bacillota</taxon>
        <taxon>Bacilli</taxon>
        <taxon>Bacillales</taxon>
        <taxon>Paenibacillaceae</taxon>
        <taxon>Paenibacillus</taxon>
    </lineage>
</organism>
<dbReference type="PIRSF" id="PIRSF028757">
    <property type="entry name" value="LD-carboxypeptidase"/>
    <property type="match status" value="1"/>
</dbReference>
<dbReference type="Gene3D" id="3.50.30.60">
    <property type="entry name" value="LD-carboxypeptidase A C-terminal domain-like"/>
    <property type="match status" value="1"/>
</dbReference>
<dbReference type="InterPro" id="IPR027461">
    <property type="entry name" value="Carboxypeptidase_A_C_sf"/>
</dbReference>
<evidence type="ECO:0000256" key="3">
    <source>
        <dbReference type="ARBA" id="ARBA00022670"/>
    </source>
</evidence>
<dbReference type="PANTHER" id="PTHR30237:SF2">
    <property type="entry name" value="MUREIN TETRAPEPTIDE CARBOXYPEPTIDASE"/>
    <property type="match status" value="1"/>
</dbReference>
<dbReference type="InterPro" id="IPR003507">
    <property type="entry name" value="S66_fam"/>
</dbReference>
<comment type="caution">
    <text evidence="8">The sequence shown here is derived from an EMBL/GenBank/DDBJ whole genome shotgun (WGS) entry which is preliminary data.</text>
</comment>
<evidence type="ECO:0000259" key="7">
    <source>
        <dbReference type="Pfam" id="PF17676"/>
    </source>
</evidence>
<dbReference type="SUPFAM" id="SSF52317">
    <property type="entry name" value="Class I glutamine amidotransferase-like"/>
    <property type="match status" value="1"/>
</dbReference>
<dbReference type="Pfam" id="PF17676">
    <property type="entry name" value="Peptidase_S66C"/>
    <property type="match status" value="1"/>
</dbReference>
<dbReference type="InterPro" id="IPR040449">
    <property type="entry name" value="Peptidase_S66_N"/>
</dbReference>
<dbReference type="CDD" id="cd07025">
    <property type="entry name" value="Peptidase_S66"/>
    <property type="match status" value="1"/>
</dbReference>
<dbReference type="InterPro" id="IPR027478">
    <property type="entry name" value="LdcA_N"/>
</dbReference>
<evidence type="ECO:0000256" key="1">
    <source>
        <dbReference type="ARBA" id="ARBA00010233"/>
    </source>
</evidence>
<keyword evidence="5" id="KW-0720">Serine protease</keyword>
<gene>
    <name evidence="8" type="ORF">ACFQ3J_11485</name>
</gene>
<dbReference type="Pfam" id="PF02016">
    <property type="entry name" value="Peptidase_S66"/>
    <property type="match status" value="1"/>
</dbReference>
<name>A0ABW3PVI2_9BACL</name>
<comment type="similarity">
    <text evidence="1">Belongs to the peptidase S66 family.</text>
</comment>
<sequence length="309" mass="33414">MAVAPPILQAGDTVGLVTLGSPLSAATIDARIEILRTAGLNVVIGNHVYDSNGFLAGTNEERASDLMSMFENEEVRLILATRGGTGVAGILPYLDYNVVRNNPKIVSGYSDITILLNVLYQYADLITLQSLMLIDFAPQTPAYNFDQFFNATSTIQLERQITNPPGIPQISRIQGNVTGPIIGGNLASFIDSIGTPYEIDVRDKILLLEETHEPTNTIYRYLNHLLLANKLQECAGIVMGECTGCLEAYGVSYQQLIEEVIVPLGKPLMTNVTTAHGIYKAAIPIGATVNLNTYENTLTVIEPTVSVGQ</sequence>
<keyword evidence="4" id="KW-0378">Hydrolase</keyword>
<dbReference type="SUPFAM" id="SSF141986">
    <property type="entry name" value="LD-carboxypeptidase A C-terminal domain-like"/>
    <property type="match status" value="1"/>
</dbReference>
<feature type="domain" description="LD-carboxypeptidase C-terminal" evidence="7">
    <location>
        <begin position="178"/>
        <end position="291"/>
    </location>
</feature>
<feature type="domain" description="LD-carboxypeptidase N-terminal" evidence="6">
    <location>
        <begin position="14"/>
        <end position="128"/>
    </location>
</feature>
<dbReference type="EMBL" id="JBHTKX010000001">
    <property type="protein sequence ID" value="MFD1128795.1"/>
    <property type="molecule type" value="Genomic_DNA"/>
</dbReference>
<dbReference type="Gene3D" id="3.40.50.10740">
    <property type="entry name" value="Class I glutamine amidotransferase-like"/>
    <property type="match status" value="1"/>
</dbReference>
<dbReference type="PANTHER" id="PTHR30237">
    <property type="entry name" value="MURAMOYLTETRAPEPTIDE CARBOXYPEPTIDASE"/>
    <property type="match status" value="1"/>
</dbReference>
<evidence type="ECO:0000256" key="5">
    <source>
        <dbReference type="ARBA" id="ARBA00022825"/>
    </source>
</evidence>
<dbReference type="InterPro" id="IPR040921">
    <property type="entry name" value="Peptidase_S66C"/>
</dbReference>
<proteinExistence type="inferred from homology"/>
<accession>A0ABW3PVI2</accession>
<keyword evidence="2" id="KW-0121">Carboxypeptidase</keyword>
<dbReference type="RefSeq" id="WP_091154701.1">
    <property type="nucleotide sequence ID" value="NZ_JBHTKX010000001.1"/>
</dbReference>
<reference evidence="9" key="1">
    <citation type="journal article" date="2019" name="Int. J. Syst. Evol. Microbiol.">
        <title>The Global Catalogue of Microorganisms (GCM) 10K type strain sequencing project: providing services to taxonomists for standard genome sequencing and annotation.</title>
        <authorList>
            <consortium name="The Broad Institute Genomics Platform"/>
            <consortium name="The Broad Institute Genome Sequencing Center for Infectious Disease"/>
            <person name="Wu L."/>
            <person name="Ma J."/>
        </authorList>
    </citation>
    <scope>NUCLEOTIDE SEQUENCE [LARGE SCALE GENOMIC DNA]</scope>
    <source>
        <strain evidence="9">CCUG 53519</strain>
    </source>
</reference>
<keyword evidence="9" id="KW-1185">Reference proteome</keyword>
<evidence type="ECO:0000256" key="2">
    <source>
        <dbReference type="ARBA" id="ARBA00022645"/>
    </source>
</evidence>
<protein>
    <submittedName>
        <fullName evidence="8">LD-carboxypeptidase</fullName>
    </submittedName>
</protein>
<evidence type="ECO:0000256" key="4">
    <source>
        <dbReference type="ARBA" id="ARBA00022801"/>
    </source>
</evidence>
<dbReference type="InterPro" id="IPR029062">
    <property type="entry name" value="Class_I_gatase-like"/>
</dbReference>
<dbReference type="Proteomes" id="UP001597169">
    <property type="component" value="Unassembled WGS sequence"/>
</dbReference>
<evidence type="ECO:0000259" key="6">
    <source>
        <dbReference type="Pfam" id="PF02016"/>
    </source>
</evidence>
<keyword evidence="3" id="KW-0645">Protease</keyword>
<evidence type="ECO:0000313" key="9">
    <source>
        <dbReference type="Proteomes" id="UP001597169"/>
    </source>
</evidence>
<evidence type="ECO:0000313" key="8">
    <source>
        <dbReference type="EMBL" id="MFD1128795.1"/>
    </source>
</evidence>